<dbReference type="AlphaFoldDB" id="A0A239BES2"/>
<dbReference type="Proteomes" id="UP000198281">
    <property type="component" value="Unassembled WGS sequence"/>
</dbReference>
<dbReference type="SUPFAM" id="SSF47384">
    <property type="entry name" value="Homodimeric domain of signal transducing histidine kinase"/>
    <property type="match status" value="1"/>
</dbReference>
<dbReference type="InterPro" id="IPR004358">
    <property type="entry name" value="Sig_transdc_His_kin-like_C"/>
</dbReference>
<dbReference type="EC" id="2.7.13.3" evidence="2"/>
<feature type="domain" description="PAS" evidence="10">
    <location>
        <begin position="25"/>
        <end position="79"/>
    </location>
</feature>
<dbReference type="EMBL" id="FZOS01000001">
    <property type="protein sequence ID" value="SNS06460.1"/>
    <property type="molecule type" value="Genomic_DNA"/>
</dbReference>
<dbReference type="SUPFAM" id="SSF55874">
    <property type="entry name" value="ATPase domain of HSP90 chaperone/DNA topoisomerase II/histidine kinase"/>
    <property type="match status" value="1"/>
</dbReference>
<dbReference type="CDD" id="cd00130">
    <property type="entry name" value="PAS"/>
    <property type="match status" value="1"/>
</dbReference>
<dbReference type="PANTHER" id="PTHR43065:SF10">
    <property type="entry name" value="PEROXIDE STRESS-ACTIVATED HISTIDINE KINASE MAK3"/>
    <property type="match status" value="1"/>
</dbReference>
<dbReference type="SMART" id="SM00387">
    <property type="entry name" value="HATPase_c"/>
    <property type="match status" value="1"/>
</dbReference>
<organism evidence="11 12">
    <name type="scientific">Edaphosphingomonas laterariae</name>
    <dbReference type="NCBI Taxonomy" id="861865"/>
    <lineage>
        <taxon>Bacteria</taxon>
        <taxon>Pseudomonadati</taxon>
        <taxon>Pseudomonadota</taxon>
        <taxon>Alphaproteobacteria</taxon>
        <taxon>Sphingomonadales</taxon>
        <taxon>Rhizorhabdaceae</taxon>
        <taxon>Edaphosphingomonas</taxon>
    </lineage>
</organism>
<keyword evidence="3" id="KW-0597">Phosphoprotein</keyword>
<evidence type="ECO:0000256" key="1">
    <source>
        <dbReference type="ARBA" id="ARBA00000085"/>
    </source>
</evidence>
<evidence type="ECO:0000256" key="6">
    <source>
        <dbReference type="ARBA" id="ARBA00022777"/>
    </source>
</evidence>
<comment type="catalytic activity">
    <reaction evidence="1">
        <text>ATP + protein L-histidine = ADP + protein N-phospho-L-histidine.</text>
        <dbReference type="EC" id="2.7.13.3"/>
    </reaction>
</comment>
<keyword evidence="8" id="KW-0902">Two-component regulatory system</keyword>
<dbReference type="PRINTS" id="PR00344">
    <property type="entry name" value="BCTRLSENSOR"/>
</dbReference>
<dbReference type="PANTHER" id="PTHR43065">
    <property type="entry name" value="SENSOR HISTIDINE KINASE"/>
    <property type="match status" value="1"/>
</dbReference>
<dbReference type="Gene3D" id="3.30.565.10">
    <property type="entry name" value="Histidine kinase-like ATPase, C-terminal domain"/>
    <property type="match status" value="1"/>
</dbReference>
<evidence type="ECO:0000256" key="5">
    <source>
        <dbReference type="ARBA" id="ARBA00022741"/>
    </source>
</evidence>
<dbReference type="Pfam" id="PF00512">
    <property type="entry name" value="HisKA"/>
    <property type="match status" value="1"/>
</dbReference>
<dbReference type="Gene3D" id="1.10.287.130">
    <property type="match status" value="1"/>
</dbReference>
<dbReference type="InterPro" id="IPR013767">
    <property type="entry name" value="PAS_fold"/>
</dbReference>
<dbReference type="SUPFAM" id="SSF55785">
    <property type="entry name" value="PYP-like sensor domain (PAS domain)"/>
    <property type="match status" value="1"/>
</dbReference>
<dbReference type="InterPro" id="IPR005467">
    <property type="entry name" value="His_kinase_dom"/>
</dbReference>
<dbReference type="InterPro" id="IPR003661">
    <property type="entry name" value="HisK_dim/P_dom"/>
</dbReference>
<evidence type="ECO:0000256" key="4">
    <source>
        <dbReference type="ARBA" id="ARBA00022679"/>
    </source>
</evidence>
<dbReference type="SMART" id="SM00388">
    <property type="entry name" value="HisKA"/>
    <property type="match status" value="1"/>
</dbReference>
<keyword evidence="5" id="KW-0547">Nucleotide-binding</keyword>
<dbReference type="InterPro" id="IPR036890">
    <property type="entry name" value="HATPase_C_sf"/>
</dbReference>
<dbReference type="OrthoDB" id="9789238at2"/>
<dbReference type="InterPro" id="IPR003594">
    <property type="entry name" value="HATPase_dom"/>
</dbReference>
<keyword evidence="4" id="KW-0808">Transferase</keyword>
<sequence>MALPGSGLIRFGRLGGSPTSQPEPDRPDLAEQIAALPTPMLLIDAQGVVRDVNNAGEALLNLGRGAIVGRNIETLIGHPLTSMAPDAPFAAYDLEVVLPADRHQRVDLMVGPLADRPGWRVITVHGLPPAHLLGRRGDREGGALSAIGAAAMLAHEIKNPLSGIRGAAQLLEASVDEGAQDLTRLIRDEVDRVAALIDRMEGFTDTRQIDLSPQNIHALLGHAREVALQGFASGFTIRESYDPSLPPVLGHRDSLIQILINLIKNSAEAMKNKGNIITLRTAYRHGVSVRLRGGDGKRSLPIEVCVIDEGPGAPDDIADHLFEPFVTSKPSGSGLGLALVAKLVADQGGMIEYAREGTPAHTVFRLLLPRASEA</sequence>
<keyword evidence="7" id="KW-0067">ATP-binding</keyword>
<evidence type="ECO:0000313" key="12">
    <source>
        <dbReference type="Proteomes" id="UP000198281"/>
    </source>
</evidence>
<accession>A0A239BES2</accession>
<keyword evidence="6 11" id="KW-0418">Kinase</keyword>
<name>A0A239BES2_9SPHN</name>
<evidence type="ECO:0000256" key="8">
    <source>
        <dbReference type="ARBA" id="ARBA00023012"/>
    </source>
</evidence>
<dbReference type="InterPro" id="IPR035965">
    <property type="entry name" value="PAS-like_dom_sf"/>
</dbReference>
<evidence type="ECO:0000256" key="3">
    <source>
        <dbReference type="ARBA" id="ARBA00022553"/>
    </source>
</evidence>
<evidence type="ECO:0000259" key="10">
    <source>
        <dbReference type="PROSITE" id="PS50112"/>
    </source>
</evidence>
<dbReference type="GO" id="GO:0005524">
    <property type="term" value="F:ATP binding"/>
    <property type="evidence" value="ECO:0007669"/>
    <property type="project" value="UniProtKB-KW"/>
</dbReference>
<dbReference type="GO" id="GO:0000155">
    <property type="term" value="F:phosphorelay sensor kinase activity"/>
    <property type="evidence" value="ECO:0007669"/>
    <property type="project" value="InterPro"/>
</dbReference>
<feature type="domain" description="Histidine kinase" evidence="9">
    <location>
        <begin position="152"/>
        <end position="372"/>
    </location>
</feature>
<dbReference type="RefSeq" id="WP_089217658.1">
    <property type="nucleotide sequence ID" value="NZ_FZOS01000001.1"/>
</dbReference>
<dbReference type="Pfam" id="PF00989">
    <property type="entry name" value="PAS"/>
    <property type="match status" value="1"/>
</dbReference>
<protein>
    <recommendedName>
        <fullName evidence="2">histidine kinase</fullName>
        <ecNumber evidence="2">2.7.13.3</ecNumber>
    </recommendedName>
</protein>
<evidence type="ECO:0000256" key="7">
    <source>
        <dbReference type="ARBA" id="ARBA00022840"/>
    </source>
</evidence>
<dbReference type="Pfam" id="PF02518">
    <property type="entry name" value="HATPase_c"/>
    <property type="match status" value="1"/>
</dbReference>
<dbReference type="CDD" id="cd00082">
    <property type="entry name" value="HisKA"/>
    <property type="match status" value="1"/>
</dbReference>
<proteinExistence type="predicted"/>
<evidence type="ECO:0000256" key="2">
    <source>
        <dbReference type="ARBA" id="ARBA00012438"/>
    </source>
</evidence>
<dbReference type="PROSITE" id="PS50112">
    <property type="entry name" value="PAS"/>
    <property type="match status" value="1"/>
</dbReference>
<reference evidence="12" key="1">
    <citation type="submission" date="2017-06" db="EMBL/GenBank/DDBJ databases">
        <authorList>
            <person name="Varghese N."/>
            <person name="Submissions S."/>
        </authorList>
    </citation>
    <scope>NUCLEOTIDE SEQUENCE [LARGE SCALE GENOMIC DNA]</scope>
    <source>
        <strain evidence="12">LNB2</strain>
    </source>
</reference>
<evidence type="ECO:0000313" key="11">
    <source>
        <dbReference type="EMBL" id="SNS06460.1"/>
    </source>
</evidence>
<gene>
    <name evidence="11" type="ORF">SAMN06295912_101116</name>
</gene>
<dbReference type="Gene3D" id="3.30.450.20">
    <property type="entry name" value="PAS domain"/>
    <property type="match status" value="1"/>
</dbReference>
<dbReference type="InterPro" id="IPR000014">
    <property type="entry name" value="PAS"/>
</dbReference>
<dbReference type="GO" id="GO:0006355">
    <property type="term" value="P:regulation of DNA-templated transcription"/>
    <property type="evidence" value="ECO:0007669"/>
    <property type="project" value="InterPro"/>
</dbReference>
<dbReference type="InterPro" id="IPR036097">
    <property type="entry name" value="HisK_dim/P_sf"/>
</dbReference>
<keyword evidence="12" id="KW-1185">Reference proteome</keyword>
<dbReference type="PROSITE" id="PS50109">
    <property type="entry name" value="HIS_KIN"/>
    <property type="match status" value="1"/>
</dbReference>
<evidence type="ECO:0000259" key="9">
    <source>
        <dbReference type="PROSITE" id="PS50109"/>
    </source>
</evidence>